<dbReference type="InterPro" id="IPR011701">
    <property type="entry name" value="MFS"/>
</dbReference>
<evidence type="ECO:0000256" key="3">
    <source>
        <dbReference type="ARBA" id="ARBA00022692"/>
    </source>
</evidence>
<evidence type="ECO:0000256" key="5">
    <source>
        <dbReference type="ARBA" id="ARBA00023136"/>
    </source>
</evidence>
<feature type="transmembrane region" description="Helical" evidence="7">
    <location>
        <begin position="342"/>
        <end position="363"/>
    </location>
</feature>
<organism evidence="9 10">
    <name type="scientific">Cristinia sonorae</name>
    <dbReference type="NCBI Taxonomy" id="1940300"/>
    <lineage>
        <taxon>Eukaryota</taxon>
        <taxon>Fungi</taxon>
        <taxon>Dikarya</taxon>
        <taxon>Basidiomycota</taxon>
        <taxon>Agaricomycotina</taxon>
        <taxon>Agaricomycetes</taxon>
        <taxon>Agaricomycetidae</taxon>
        <taxon>Agaricales</taxon>
        <taxon>Pleurotineae</taxon>
        <taxon>Stephanosporaceae</taxon>
        <taxon>Cristinia</taxon>
    </lineage>
</organism>
<dbReference type="Gene3D" id="1.20.1250.20">
    <property type="entry name" value="MFS general substrate transporter like domains"/>
    <property type="match status" value="1"/>
</dbReference>
<evidence type="ECO:0000256" key="4">
    <source>
        <dbReference type="ARBA" id="ARBA00022989"/>
    </source>
</evidence>
<dbReference type="PROSITE" id="PS50850">
    <property type="entry name" value="MFS"/>
    <property type="match status" value="1"/>
</dbReference>
<evidence type="ECO:0000256" key="7">
    <source>
        <dbReference type="SAM" id="Phobius"/>
    </source>
</evidence>
<name>A0A8K0UT77_9AGAR</name>
<dbReference type="InterPro" id="IPR020846">
    <property type="entry name" value="MFS_dom"/>
</dbReference>
<sequence length="484" mass="51750">MAAQEHQPLLPPHRNVVQTPLPKLKLAVVFAVKLLIPVASAQPSPYINKMIENILGGPEKVGYYAGFVTSSFHLAQMLGMYPWARLSDRIGRKPVLLIGALGSAVCAIVFGFVNSIWAMVVIRFILGFFCGTTGAIHAVVGDLTDESNQSTAFPLYDIVAAVGLIVGPLIGGTFANPIAEHATWSYAGLRRLFEAYPYLLPNLVTSVLALSTSLLAFFVLDETLPPGHSTPSSSESSPQRDSEDFKHNKTFSVSQLLALPDVRSICVSTFLLGFLAAGFNVSVVLVSYSRVIDGGLALSPQQIGFALSLMGGLSIFLKLSLTCILRPTPGARHSVSHKLTSLFTKTMATWPITFAGFIVLGLVSAAQGENASKGLIWAVLSVVLFLSRIGCIPFTLIMMLVKEHTPTPASLGTLNGLTELVQAISIVMSPTLIGSLFAFSKTHDVLGGYLWVVFYVFCAIGGAFIASRLETQQPEHVADPGEDA</sequence>
<dbReference type="Pfam" id="PF07690">
    <property type="entry name" value="MFS_1"/>
    <property type="match status" value="1"/>
</dbReference>
<feature type="transmembrane region" description="Helical" evidence="7">
    <location>
        <begin position="303"/>
        <end position="321"/>
    </location>
</feature>
<dbReference type="InterPro" id="IPR036259">
    <property type="entry name" value="MFS_trans_sf"/>
</dbReference>
<evidence type="ECO:0000256" key="2">
    <source>
        <dbReference type="ARBA" id="ARBA00022448"/>
    </source>
</evidence>
<dbReference type="PRINTS" id="PR01035">
    <property type="entry name" value="TCRTETA"/>
</dbReference>
<dbReference type="InterPro" id="IPR001958">
    <property type="entry name" value="Tet-R_TetA/multi-R_MdtG-like"/>
</dbReference>
<keyword evidence="10" id="KW-1185">Reference proteome</keyword>
<dbReference type="Proteomes" id="UP000813824">
    <property type="component" value="Unassembled WGS sequence"/>
</dbReference>
<comment type="caution">
    <text evidence="9">The sequence shown here is derived from an EMBL/GenBank/DDBJ whole genome shotgun (WGS) entry which is preliminary data.</text>
</comment>
<evidence type="ECO:0000313" key="10">
    <source>
        <dbReference type="Proteomes" id="UP000813824"/>
    </source>
</evidence>
<evidence type="ECO:0000256" key="1">
    <source>
        <dbReference type="ARBA" id="ARBA00004141"/>
    </source>
</evidence>
<gene>
    <name evidence="9" type="ORF">BXZ70DRAFT_738796</name>
</gene>
<dbReference type="GO" id="GO:0016020">
    <property type="term" value="C:membrane"/>
    <property type="evidence" value="ECO:0007669"/>
    <property type="project" value="UniProtKB-SubCell"/>
</dbReference>
<keyword evidence="3 7" id="KW-0812">Transmembrane</keyword>
<feature type="domain" description="Major facilitator superfamily (MFS) profile" evidence="8">
    <location>
        <begin position="25"/>
        <end position="473"/>
    </location>
</feature>
<dbReference type="OrthoDB" id="419616at2759"/>
<evidence type="ECO:0000313" key="9">
    <source>
        <dbReference type="EMBL" id="KAH8103553.1"/>
    </source>
</evidence>
<proteinExistence type="predicted"/>
<keyword evidence="2" id="KW-0813">Transport</keyword>
<feature type="transmembrane region" description="Helical" evidence="7">
    <location>
        <begin position="95"/>
        <end position="118"/>
    </location>
</feature>
<comment type="subcellular location">
    <subcellularLocation>
        <location evidence="1">Membrane</location>
        <topology evidence="1">Multi-pass membrane protein</topology>
    </subcellularLocation>
</comment>
<dbReference type="PANTHER" id="PTHR23504:SF15">
    <property type="entry name" value="MAJOR FACILITATOR SUPERFAMILY (MFS) PROFILE DOMAIN-CONTAINING PROTEIN"/>
    <property type="match status" value="1"/>
</dbReference>
<dbReference type="EMBL" id="JAEVFJ010000007">
    <property type="protein sequence ID" value="KAH8103553.1"/>
    <property type="molecule type" value="Genomic_DNA"/>
</dbReference>
<feature type="transmembrane region" description="Helical" evidence="7">
    <location>
        <begin position="375"/>
        <end position="400"/>
    </location>
</feature>
<feature type="transmembrane region" description="Helical" evidence="7">
    <location>
        <begin position="195"/>
        <end position="220"/>
    </location>
</feature>
<accession>A0A8K0UT77</accession>
<feature type="compositionally biased region" description="Low complexity" evidence="6">
    <location>
        <begin position="226"/>
        <end position="237"/>
    </location>
</feature>
<evidence type="ECO:0000256" key="6">
    <source>
        <dbReference type="SAM" id="MobiDB-lite"/>
    </source>
</evidence>
<reference evidence="9" key="1">
    <citation type="journal article" date="2021" name="New Phytol.">
        <title>Evolutionary innovations through gain and loss of genes in the ectomycorrhizal Boletales.</title>
        <authorList>
            <person name="Wu G."/>
            <person name="Miyauchi S."/>
            <person name="Morin E."/>
            <person name="Kuo A."/>
            <person name="Drula E."/>
            <person name="Varga T."/>
            <person name="Kohler A."/>
            <person name="Feng B."/>
            <person name="Cao Y."/>
            <person name="Lipzen A."/>
            <person name="Daum C."/>
            <person name="Hundley H."/>
            <person name="Pangilinan J."/>
            <person name="Johnson J."/>
            <person name="Barry K."/>
            <person name="LaButti K."/>
            <person name="Ng V."/>
            <person name="Ahrendt S."/>
            <person name="Min B."/>
            <person name="Choi I.G."/>
            <person name="Park H."/>
            <person name="Plett J.M."/>
            <person name="Magnuson J."/>
            <person name="Spatafora J.W."/>
            <person name="Nagy L.G."/>
            <person name="Henrissat B."/>
            <person name="Grigoriev I.V."/>
            <person name="Yang Z.L."/>
            <person name="Xu J."/>
            <person name="Martin F.M."/>
        </authorList>
    </citation>
    <scope>NUCLEOTIDE SEQUENCE</scope>
    <source>
        <strain evidence="9">KKN 215</strain>
    </source>
</reference>
<feature type="transmembrane region" description="Helical" evidence="7">
    <location>
        <begin position="24"/>
        <end position="41"/>
    </location>
</feature>
<feature type="transmembrane region" description="Helical" evidence="7">
    <location>
        <begin position="420"/>
        <end position="440"/>
    </location>
</feature>
<feature type="transmembrane region" description="Helical" evidence="7">
    <location>
        <begin position="155"/>
        <end position="175"/>
    </location>
</feature>
<feature type="transmembrane region" description="Helical" evidence="7">
    <location>
        <begin position="124"/>
        <end position="143"/>
    </location>
</feature>
<dbReference type="PANTHER" id="PTHR23504">
    <property type="entry name" value="MAJOR FACILITATOR SUPERFAMILY DOMAIN-CONTAINING PROTEIN 10"/>
    <property type="match status" value="1"/>
</dbReference>
<evidence type="ECO:0000259" key="8">
    <source>
        <dbReference type="PROSITE" id="PS50850"/>
    </source>
</evidence>
<feature type="transmembrane region" description="Helical" evidence="7">
    <location>
        <begin position="446"/>
        <end position="466"/>
    </location>
</feature>
<dbReference type="CDD" id="cd17330">
    <property type="entry name" value="MFS_SLC46_TetA_like"/>
    <property type="match status" value="1"/>
</dbReference>
<dbReference type="GO" id="GO:0022857">
    <property type="term" value="F:transmembrane transporter activity"/>
    <property type="evidence" value="ECO:0007669"/>
    <property type="project" value="InterPro"/>
</dbReference>
<keyword evidence="4 7" id="KW-1133">Transmembrane helix</keyword>
<feature type="transmembrane region" description="Helical" evidence="7">
    <location>
        <begin position="265"/>
        <end position="288"/>
    </location>
</feature>
<dbReference type="SUPFAM" id="SSF103473">
    <property type="entry name" value="MFS general substrate transporter"/>
    <property type="match status" value="1"/>
</dbReference>
<dbReference type="AlphaFoldDB" id="A0A8K0UT77"/>
<feature type="transmembrane region" description="Helical" evidence="7">
    <location>
        <begin position="61"/>
        <end position="83"/>
    </location>
</feature>
<feature type="region of interest" description="Disordered" evidence="6">
    <location>
        <begin position="226"/>
        <end position="245"/>
    </location>
</feature>
<keyword evidence="5 7" id="KW-0472">Membrane</keyword>
<protein>
    <submittedName>
        <fullName evidence="9">MFS general substrate transporter</fullName>
    </submittedName>
</protein>